<evidence type="ECO:0000313" key="2">
    <source>
        <dbReference type="EMBL" id="SFT72563.1"/>
    </source>
</evidence>
<proteinExistence type="predicted"/>
<evidence type="ECO:0000256" key="1">
    <source>
        <dbReference type="SAM" id="MobiDB-lite"/>
    </source>
</evidence>
<protein>
    <submittedName>
        <fullName evidence="2">Uncharacterized protein</fullName>
    </submittedName>
</protein>
<dbReference type="OrthoDB" id="815361at2"/>
<accession>A0A1I7ACE8</accession>
<dbReference type="Proteomes" id="UP000199673">
    <property type="component" value="Unassembled WGS sequence"/>
</dbReference>
<keyword evidence="3" id="KW-1185">Reference proteome</keyword>
<organism evidence="2 3">
    <name type="scientific">Algoriphagus locisalis</name>
    <dbReference type="NCBI Taxonomy" id="305507"/>
    <lineage>
        <taxon>Bacteria</taxon>
        <taxon>Pseudomonadati</taxon>
        <taxon>Bacteroidota</taxon>
        <taxon>Cytophagia</taxon>
        <taxon>Cytophagales</taxon>
        <taxon>Cyclobacteriaceae</taxon>
        <taxon>Algoriphagus</taxon>
    </lineage>
</organism>
<feature type="region of interest" description="Disordered" evidence="1">
    <location>
        <begin position="443"/>
        <end position="462"/>
    </location>
</feature>
<dbReference type="RefSeq" id="WP_091692372.1">
    <property type="nucleotide sequence ID" value="NZ_FPBF01000002.1"/>
</dbReference>
<name>A0A1I7ACE8_9BACT</name>
<sequence>MITSNKLVKTQVLISLMLFVVTPLFAQVEERGSAQFFFKDGKSRISLPFLPVYNQAGEVEALADSVGVVSLPIGESFQIRSLFYRDTVFQVVENRLTKIILEYEDVALQTFEIKFFKDSRDHVEQLSKRMSAEYISSPHLGAFSGYFLVRQKGKILDFFEADGLSLLSGNKKWKPWDFANTNSSGDSYNHLVPMEIRRSFHWNIQGDTIAVELFNQSTRDKEYGMLPFYSREIYRALEVSGPLDEKSIKYYDFKYGVEDNTDVIYFNVKDQFKLEAKLPLFLVGEGVLYLTSSGEMVDKLIFNFSSYKYLNLQLNRSARNREISGVLSVSFDKQNTTILPTEIGLEAKFFGERNLFPPRPFELGNEASISEKMHLKNYKPVNEEDLENLREAMLRIGLESMVPYNPNYWRGSTNVSDKLYAKVNSDLGKKIPLEKQFLANSGKRLHPWPSNTSSSSNKKNDSSIEELTAKKIRIIEDLVGQLRALWVDYK</sequence>
<evidence type="ECO:0000313" key="3">
    <source>
        <dbReference type="Proteomes" id="UP000199673"/>
    </source>
</evidence>
<reference evidence="3" key="1">
    <citation type="submission" date="2016-10" db="EMBL/GenBank/DDBJ databases">
        <authorList>
            <person name="Varghese N."/>
            <person name="Submissions S."/>
        </authorList>
    </citation>
    <scope>NUCLEOTIDE SEQUENCE [LARGE SCALE GENOMIC DNA]</scope>
    <source>
        <strain evidence="3">DSM 23445</strain>
    </source>
</reference>
<gene>
    <name evidence="2" type="ORF">SAMN04489724_1846</name>
</gene>
<dbReference type="EMBL" id="FPBF01000002">
    <property type="protein sequence ID" value="SFT72563.1"/>
    <property type="molecule type" value="Genomic_DNA"/>
</dbReference>
<dbReference type="AlphaFoldDB" id="A0A1I7ACE8"/>